<keyword evidence="3" id="KW-1185">Reference proteome</keyword>
<reference evidence="2 4" key="1">
    <citation type="submission" date="2017-01" db="EMBL/GenBank/DDBJ databases">
        <authorList>
            <person name="Varghese N."/>
            <person name="Submissions S."/>
        </authorList>
    </citation>
    <scope>NUCLEOTIDE SEQUENCE [LARGE SCALE GENOMIC DNA]</scope>
    <source>
        <strain evidence="2 4">ATCC 700171</strain>
    </source>
</reference>
<dbReference type="Proteomes" id="UP000256679">
    <property type="component" value="Unassembled WGS sequence"/>
</dbReference>
<evidence type="ECO:0000313" key="2">
    <source>
        <dbReference type="EMBL" id="SIR25578.1"/>
    </source>
</evidence>
<dbReference type="OrthoDB" id="7772846at2"/>
<dbReference type="Proteomes" id="UP000323956">
    <property type="component" value="Unassembled WGS sequence"/>
</dbReference>
<sequence length="128" mass="13626">MSDFESFGLKSGIWQGAIHRDARPGRLVLVHLGERLAEARVTADAQGGWRVGAAIPAERLSDGAQSFLLVEDQGAEGEPPQPGARHLGSLTLVAGALLTGDLHAELALMRSELELLKQELRRLASDPG</sequence>
<dbReference type="EMBL" id="FTMK01000034">
    <property type="protein sequence ID" value="SIR25578.1"/>
    <property type="molecule type" value="Genomic_DNA"/>
</dbReference>
<evidence type="ECO:0000313" key="3">
    <source>
        <dbReference type="Proteomes" id="UP000256679"/>
    </source>
</evidence>
<proteinExistence type="predicted"/>
<dbReference type="AlphaFoldDB" id="A0A1N6ZFJ9"/>
<protein>
    <submittedName>
        <fullName evidence="2">Uncharacterized protein</fullName>
    </submittedName>
</protein>
<dbReference type="RefSeq" id="WP_115756655.1">
    <property type="nucleotide sequence ID" value="NZ_FTMK01000034.1"/>
</dbReference>
<name>A0A1N6ZFJ9_9RHOB</name>
<accession>A0A1N6ZFJ9</accession>
<evidence type="ECO:0000313" key="1">
    <source>
        <dbReference type="EMBL" id="RDW12293.1"/>
    </source>
</evidence>
<gene>
    <name evidence="1" type="ORF">DIE28_14430</name>
    <name evidence="2" type="ORF">SAMN05421641_13417</name>
</gene>
<evidence type="ECO:0000313" key="4">
    <source>
        <dbReference type="Proteomes" id="UP000323956"/>
    </source>
</evidence>
<reference evidence="1 3" key="2">
    <citation type="submission" date="2018-05" db="EMBL/GenBank/DDBJ databases">
        <title>Whole genome sequencing of Paracoccus thiocyanatus SST.</title>
        <authorList>
            <person name="Ghosh W."/>
            <person name="Rameez M.J."/>
            <person name="Roy C."/>
        </authorList>
    </citation>
    <scope>NUCLEOTIDE SEQUENCE [LARGE SCALE GENOMIC DNA]</scope>
    <source>
        <strain evidence="1 3">SST</strain>
    </source>
</reference>
<dbReference type="EMBL" id="QFCQ01000103">
    <property type="protein sequence ID" value="RDW12293.1"/>
    <property type="molecule type" value="Genomic_DNA"/>
</dbReference>
<organism evidence="2 4">
    <name type="scientific">Paracoccus thiocyanatus</name>
    <dbReference type="NCBI Taxonomy" id="34006"/>
    <lineage>
        <taxon>Bacteria</taxon>
        <taxon>Pseudomonadati</taxon>
        <taxon>Pseudomonadota</taxon>
        <taxon>Alphaproteobacteria</taxon>
        <taxon>Rhodobacterales</taxon>
        <taxon>Paracoccaceae</taxon>
        <taxon>Paracoccus</taxon>
    </lineage>
</organism>